<comment type="caution">
    <text evidence="1">The sequence shown here is derived from an EMBL/GenBank/DDBJ whole genome shotgun (WGS) entry which is preliminary data.</text>
</comment>
<name>A0ACB7Y7J4_9ERIC</name>
<protein>
    <submittedName>
        <fullName evidence="1">Uncharacterized protein</fullName>
    </submittedName>
</protein>
<organism evidence="1 2">
    <name type="scientific">Vaccinium darrowii</name>
    <dbReference type="NCBI Taxonomy" id="229202"/>
    <lineage>
        <taxon>Eukaryota</taxon>
        <taxon>Viridiplantae</taxon>
        <taxon>Streptophyta</taxon>
        <taxon>Embryophyta</taxon>
        <taxon>Tracheophyta</taxon>
        <taxon>Spermatophyta</taxon>
        <taxon>Magnoliopsida</taxon>
        <taxon>eudicotyledons</taxon>
        <taxon>Gunneridae</taxon>
        <taxon>Pentapetalae</taxon>
        <taxon>asterids</taxon>
        <taxon>Ericales</taxon>
        <taxon>Ericaceae</taxon>
        <taxon>Vaccinioideae</taxon>
        <taxon>Vaccinieae</taxon>
        <taxon>Vaccinium</taxon>
    </lineage>
</organism>
<gene>
    <name evidence="1" type="ORF">Vadar_019507</name>
</gene>
<reference evidence="1 2" key="1">
    <citation type="journal article" date="2021" name="Hortic Res">
        <title>High-quality reference genome and annotation aids understanding of berry development for evergreen blueberry (Vaccinium darrowii).</title>
        <authorList>
            <person name="Yu J."/>
            <person name="Hulse-Kemp A.M."/>
            <person name="Babiker E."/>
            <person name="Staton M."/>
        </authorList>
    </citation>
    <scope>NUCLEOTIDE SEQUENCE [LARGE SCALE GENOMIC DNA]</scope>
    <source>
        <strain evidence="2">cv. NJ 8807/NJ 8810</strain>
        <tissue evidence="1">Young leaf</tissue>
    </source>
</reference>
<keyword evidence="2" id="KW-1185">Reference proteome</keyword>
<evidence type="ECO:0000313" key="1">
    <source>
        <dbReference type="EMBL" id="KAH7849550.1"/>
    </source>
</evidence>
<sequence length="78" mass="8968">MSSPPSKKPWSKFPAPCWTQVETVVLIEAYRDRCYAFHCGYLRTADYDAMAPTVTSCWPYASPEKTSAKCHHKMEKLH</sequence>
<evidence type="ECO:0000313" key="2">
    <source>
        <dbReference type="Proteomes" id="UP000828048"/>
    </source>
</evidence>
<dbReference type="EMBL" id="CM037157">
    <property type="protein sequence ID" value="KAH7849550.1"/>
    <property type="molecule type" value="Genomic_DNA"/>
</dbReference>
<proteinExistence type="predicted"/>
<dbReference type="Proteomes" id="UP000828048">
    <property type="component" value="Chromosome 7"/>
</dbReference>
<accession>A0ACB7Y7J4</accession>